<comment type="caution">
    <text evidence="2">The sequence shown here is derived from an EMBL/GenBank/DDBJ whole genome shotgun (WGS) entry which is preliminary data.</text>
</comment>
<accession>A0A844G5X6</accession>
<keyword evidence="1" id="KW-0812">Transmembrane</keyword>
<evidence type="ECO:0000313" key="3">
    <source>
        <dbReference type="Proteomes" id="UP000435649"/>
    </source>
</evidence>
<evidence type="ECO:0000313" key="2">
    <source>
        <dbReference type="EMBL" id="MST99280.1"/>
    </source>
</evidence>
<evidence type="ECO:0000256" key="1">
    <source>
        <dbReference type="SAM" id="Phobius"/>
    </source>
</evidence>
<proteinExistence type="predicted"/>
<name>A0A844G5X6_9BACT</name>
<keyword evidence="1" id="KW-1133">Transmembrane helix</keyword>
<protein>
    <submittedName>
        <fullName evidence="2">Uncharacterized protein</fullName>
    </submittedName>
</protein>
<dbReference type="AlphaFoldDB" id="A0A844G5X6"/>
<keyword evidence="1" id="KW-0472">Membrane</keyword>
<dbReference type="EMBL" id="VUNS01000033">
    <property type="protein sequence ID" value="MST99280.1"/>
    <property type="molecule type" value="Genomic_DNA"/>
</dbReference>
<reference evidence="2 3" key="1">
    <citation type="submission" date="2019-08" db="EMBL/GenBank/DDBJ databases">
        <title>In-depth cultivation of the pig gut microbiome towards novel bacterial diversity and tailored functional studies.</title>
        <authorList>
            <person name="Wylensek D."/>
            <person name="Hitch T.C.A."/>
            <person name="Clavel T."/>
        </authorList>
    </citation>
    <scope>NUCLEOTIDE SEQUENCE [LARGE SCALE GENOMIC DNA]</scope>
    <source>
        <strain evidence="2 3">BBE-744-WT-12</strain>
    </source>
</reference>
<dbReference type="Proteomes" id="UP000435649">
    <property type="component" value="Unassembled WGS sequence"/>
</dbReference>
<sequence length="224" mass="25330">MSRSTQFPRKGLLPCLVSVLAVLLLPACSPQPGESEAAVCRNHLKELGILLKAYAAENSGEIPNRDNLEGWSMLGKEALQHLACPLLPDRRPTREKGNPYFYFGTLADDPSRQGGNEIIAIEKRAHRNRTRQLLTQDGSVLTLEQEQPGLAYALMKYHRGEIDSSYRQRQIAKAEQWEQQQRTRQSVRRTRAEFRKYLFFAASSGLLLVLLAVMTLKRRISATP</sequence>
<keyword evidence="3" id="KW-1185">Reference proteome</keyword>
<organism evidence="2 3">
    <name type="scientific">Victivallis lenta</name>
    <dbReference type="NCBI Taxonomy" id="2606640"/>
    <lineage>
        <taxon>Bacteria</taxon>
        <taxon>Pseudomonadati</taxon>
        <taxon>Lentisphaerota</taxon>
        <taxon>Lentisphaeria</taxon>
        <taxon>Victivallales</taxon>
        <taxon>Victivallaceae</taxon>
        <taxon>Victivallis</taxon>
    </lineage>
</organism>
<dbReference type="RefSeq" id="WP_154420491.1">
    <property type="nucleotide sequence ID" value="NZ_VUNS01000033.1"/>
</dbReference>
<feature type="transmembrane region" description="Helical" evidence="1">
    <location>
        <begin position="197"/>
        <end position="216"/>
    </location>
</feature>
<gene>
    <name evidence="2" type="ORF">FYJ85_19835</name>
</gene>